<evidence type="ECO:0000313" key="2">
    <source>
        <dbReference type="EMBL" id="MPN19725.1"/>
    </source>
</evidence>
<organism evidence="2">
    <name type="scientific">bioreactor metagenome</name>
    <dbReference type="NCBI Taxonomy" id="1076179"/>
    <lineage>
        <taxon>unclassified sequences</taxon>
        <taxon>metagenomes</taxon>
        <taxon>ecological metagenomes</taxon>
    </lineage>
</organism>
<protein>
    <recommendedName>
        <fullName evidence="1">N-acetyltransferase domain-containing protein</fullName>
    </recommendedName>
</protein>
<dbReference type="SUPFAM" id="SSF55729">
    <property type="entry name" value="Acyl-CoA N-acyltransferases (Nat)"/>
    <property type="match status" value="1"/>
</dbReference>
<sequence>MREFFLKTDRIGFSKWDCRDQELAKLLWGDSQVTKYICASGIFSQKDIINRLNIEISNLEKYQVQYWPIFELDTNELIGCCGLRPRSSNEYEIGFHLRKKYWNQGYATEAARAIINFAFNILKAENLFAGHNPNNKGSQKVLQKLGFIYIRDEFYEPTGLYHPSYKLT</sequence>
<dbReference type="PROSITE" id="PS51186">
    <property type="entry name" value="GNAT"/>
    <property type="match status" value="1"/>
</dbReference>
<dbReference type="EMBL" id="VSSQ01067332">
    <property type="protein sequence ID" value="MPN19725.1"/>
    <property type="molecule type" value="Genomic_DNA"/>
</dbReference>
<dbReference type="AlphaFoldDB" id="A0A645FZB2"/>
<dbReference type="PANTHER" id="PTHR43792">
    <property type="entry name" value="GNAT FAMILY, PUTATIVE (AFU_ORTHOLOGUE AFUA_3G00765)-RELATED-RELATED"/>
    <property type="match status" value="1"/>
</dbReference>
<dbReference type="InterPro" id="IPR000182">
    <property type="entry name" value="GNAT_dom"/>
</dbReference>
<evidence type="ECO:0000259" key="1">
    <source>
        <dbReference type="PROSITE" id="PS51186"/>
    </source>
</evidence>
<feature type="domain" description="N-acetyltransferase" evidence="1">
    <location>
        <begin position="1"/>
        <end position="168"/>
    </location>
</feature>
<gene>
    <name evidence="2" type="ORF">SDC9_167097</name>
</gene>
<name>A0A645FZB2_9ZZZZ</name>
<proteinExistence type="predicted"/>
<accession>A0A645FZB2</accession>
<dbReference type="InterPro" id="IPR051531">
    <property type="entry name" value="N-acetyltransferase"/>
</dbReference>
<dbReference type="PANTHER" id="PTHR43792:SF1">
    <property type="entry name" value="N-ACETYLTRANSFERASE DOMAIN-CONTAINING PROTEIN"/>
    <property type="match status" value="1"/>
</dbReference>
<dbReference type="Gene3D" id="3.40.630.30">
    <property type="match status" value="1"/>
</dbReference>
<dbReference type="InterPro" id="IPR016181">
    <property type="entry name" value="Acyl_CoA_acyltransferase"/>
</dbReference>
<reference evidence="2" key="1">
    <citation type="submission" date="2019-08" db="EMBL/GenBank/DDBJ databases">
        <authorList>
            <person name="Kucharzyk K."/>
            <person name="Murdoch R.W."/>
            <person name="Higgins S."/>
            <person name="Loffler F."/>
        </authorList>
    </citation>
    <scope>NUCLEOTIDE SEQUENCE</scope>
</reference>
<comment type="caution">
    <text evidence="2">The sequence shown here is derived from an EMBL/GenBank/DDBJ whole genome shotgun (WGS) entry which is preliminary data.</text>
</comment>
<dbReference type="Pfam" id="PF13302">
    <property type="entry name" value="Acetyltransf_3"/>
    <property type="match status" value="1"/>
</dbReference>
<dbReference type="GO" id="GO:0016747">
    <property type="term" value="F:acyltransferase activity, transferring groups other than amino-acyl groups"/>
    <property type="evidence" value="ECO:0007669"/>
    <property type="project" value="InterPro"/>
</dbReference>